<feature type="transmembrane region" description="Helical" evidence="1">
    <location>
        <begin position="42"/>
        <end position="60"/>
    </location>
</feature>
<protein>
    <submittedName>
        <fullName evidence="2">Uncharacterized protein</fullName>
    </submittedName>
</protein>
<evidence type="ECO:0000313" key="3">
    <source>
        <dbReference type="Proteomes" id="UP000244855"/>
    </source>
</evidence>
<dbReference type="OrthoDB" id="3202396at2759"/>
<dbReference type="InterPro" id="IPR025444">
    <property type="entry name" value="Monooxy_af470"/>
</dbReference>
<accession>A0A2V1E9L7</accession>
<dbReference type="EMBL" id="KZ805309">
    <property type="protein sequence ID" value="PVI06334.1"/>
    <property type="molecule type" value="Genomic_DNA"/>
</dbReference>
<dbReference type="STRING" id="97972.A0A2V1E9L7"/>
<dbReference type="Proteomes" id="UP000244855">
    <property type="component" value="Unassembled WGS sequence"/>
</dbReference>
<name>A0A2V1E9L7_9PLEO</name>
<proteinExistence type="predicted"/>
<keyword evidence="1" id="KW-0472">Membrane</keyword>
<keyword evidence="3" id="KW-1185">Reference proteome</keyword>
<reference evidence="2 3" key="1">
    <citation type="journal article" date="2018" name="Sci. Rep.">
        <title>Comparative genomics provides insights into the lifestyle and reveals functional heterogeneity of dark septate endophytic fungi.</title>
        <authorList>
            <person name="Knapp D.G."/>
            <person name="Nemeth J.B."/>
            <person name="Barry K."/>
            <person name="Hainaut M."/>
            <person name="Henrissat B."/>
            <person name="Johnson J."/>
            <person name="Kuo A."/>
            <person name="Lim J.H.P."/>
            <person name="Lipzen A."/>
            <person name="Nolan M."/>
            <person name="Ohm R.A."/>
            <person name="Tamas L."/>
            <person name="Grigoriev I.V."/>
            <person name="Spatafora J.W."/>
            <person name="Nagy L.G."/>
            <person name="Kovacs G.M."/>
        </authorList>
    </citation>
    <scope>NUCLEOTIDE SEQUENCE [LARGE SCALE GENOMIC DNA]</scope>
    <source>
        <strain evidence="2 3">DSE2036</strain>
    </source>
</reference>
<gene>
    <name evidence="2" type="ORF">DM02DRAFT_514960</name>
</gene>
<sequence length="225" mass="25746">MVLPKLRYFSDDFRMSTWLLIGACIQALLTLAAPPRVAIAPAFVLVFSRIFAFLIVRLGFLPDRSSQHVWLGKSSAQIPRPDGSFSQNPSEQEIVVFILGAQSNHVQGRLAPGFREIGEAFTDMWRDLSKNREINGFLGKTSTLFATDQDSDNTAAWISYQRSTEDLHKWALTPVHRKGQETYFKLQKQNPHLGIMHELYSVPKHRWETIYYNFKPFGLGKLVFQ</sequence>
<evidence type="ECO:0000256" key="1">
    <source>
        <dbReference type="SAM" id="Phobius"/>
    </source>
</evidence>
<keyword evidence="1" id="KW-1133">Transmembrane helix</keyword>
<dbReference type="AlphaFoldDB" id="A0A2V1E9L7"/>
<dbReference type="Pfam" id="PF13826">
    <property type="entry name" value="Monooxy_af470-like"/>
    <property type="match status" value="1"/>
</dbReference>
<keyword evidence="1" id="KW-0812">Transmembrane</keyword>
<evidence type="ECO:0000313" key="2">
    <source>
        <dbReference type="EMBL" id="PVI06334.1"/>
    </source>
</evidence>
<organism evidence="2 3">
    <name type="scientific">Periconia macrospinosa</name>
    <dbReference type="NCBI Taxonomy" id="97972"/>
    <lineage>
        <taxon>Eukaryota</taxon>
        <taxon>Fungi</taxon>
        <taxon>Dikarya</taxon>
        <taxon>Ascomycota</taxon>
        <taxon>Pezizomycotina</taxon>
        <taxon>Dothideomycetes</taxon>
        <taxon>Pleosporomycetidae</taxon>
        <taxon>Pleosporales</taxon>
        <taxon>Massarineae</taxon>
        <taxon>Periconiaceae</taxon>
        <taxon>Periconia</taxon>
    </lineage>
</organism>